<evidence type="ECO:0000313" key="4">
    <source>
        <dbReference type="Proteomes" id="UP001501115"/>
    </source>
</evidence>
<evidence type="ECO:0000256" key="1">
    <source>
        <dbReference type="SAM" id="MobiDB-lite"/>
    </source>
</evidence>
<feature type="compositionally biased region" description="Gly residues" evidence="1">
    <location>
        <begin position="81"/>
        <end position="96"/>
    </location>
</feature>
<feature type="compositionally biased region" description="Pro residues" evidence="1">
    <location>
        <begin position="97"/>
        <end position="107"/>
    </location>
</feature>
<accession>A0ABP8FEV1</accession>
<dbReference type="Proteomes" id="UP001501115">
    <property type="component" value="Unassembled WGS sequence"/>
</dbReference>
<keyword evidence="2" id="KW-1133">Transmembrane helix</keyword>
<feature type="transmembrane region" description="Helical" evidence="2">
    <location>
        <begin position="45"/>
        <end position="65"/>
    </location>
</feature>
<keyword evidence="4" id="KW-1185">Reference proteome</keyword>
<keyword evidence="2" id="KW-0812">Transmembrane</keyword>
<evidence type="ECO:0000256" key="2">
    <source>
        <dbReference type="SAM" id="Phobius"/>
    </source>
</evidence>
<evidence type="ECO:0000313" key="3">
    <source>
        <dbReference type="EMBL" id="GAA4302109.1"/>
    </source>
</evidence>
<sequence length="144" mass="13904">MHSEPAIESRPTRGRRRKRGNGSAEGPVFVDNSGRRARLLRRCGLLLGAVCVGYAAVLGAAFMGWGTSLTPSQLLPFAGAGPVGGRPQGGGPGGPGGAPPSGVPSAPPQVAGDGPAGRTATPSAPADATAPSASASASAVAVAD</sequence>
<feature type="compositionally biased region" description="Low complexity" evidence="1">
    <location>
        <begin position="119"/>
        <end position="144"/>
    </location>
</feature>
<dbReference type="RefSeq" id="WP_345660849.1">
    <property type="nucleotide sequence ID" value="NZ_BAABET010000002.1"/>
</dbReference>
<keyword evidence="2" id="KW-0472">Membrane</keyword>
<gene>
    <name evidence="3" type="ORF">GCM10023086_18300</name>
</gene>
<feature type="compositionally biased region" description="Basic and acidic residues" evidence="1">
    <location>
        <begin position="1"/>
        <end position="11"/>
    </location>
</feature>
<evidence type="ECO:0008006" key="5">
    <source>
        <dbReference type="Google" id="ProtNLM"/>
    </source>
</evidence>
<protein>
    <recommendedName>
        <fullName evidence="5">Translation initiation factor IF-2</fullName>
    </recommendedName>
</protein>
<name>A0ABP8FEV1_9ACTN</name>
<dbReference type="EMBL" id="BAABET010000002">
    <property type="protein sequence ID" value="GAA4302109.1"/>
    <property type="molecule type" value="Genomic_DNA"/>
</dbReference>
<comment type="caution">
    <text evidence="3">The sequence shown here is derived from an EMBL/GenBank/DDBJ whole genome shotgun (WGS) entry which is preliminary data.</text>
</comment>
<feature type="region of interest" description="Disordered" evidence="1">
    <location>
        <begin position="1"/>
        <end position="30"/>
    </location>
</feature>
<reference evidence="4" key="1">
    <citation type="journal article" date="2019" name="Int. J. Syst. Evol. Microbiol.">
        <title>The Global Catalogue of Microorganisms (GCM) 10K type strain sequencing project: providing services to taxonomists for standard genome sequencing and annotation.</title>
        <authorList>
            <consortium name="The Broad Institute Genomics Platform"/>
            <consortium name="The Broad Institute Genome Sequencing Center for Infectious Disease"/>
            <person name="Wu L."/>
            <person name="Ma J."/>
        </authorList>
    </citation>
    <scope>NUCLEOTIDE SEQUENCE [LARGE SCALE GENOMIC DNA]</scope>
    <source>
        <strain evidence="4">JCM 31290</strain>
    </source>
</reference>
<organism evidence="3 4">
    <name type="scientific">Streptomyces venetus</name>
    <dbReference type="NCBI Taxonomy" id="1701086"/>
    <lineage>
        <taxon>Bacteria</taxon>
        <taxon>Bacillati</taxon>
        <taxon>Actinomycetota</taxon>
        <taxon>Actinomycetes</taxon>
        <taxon>Kitasatosporales</taxon>
        <taxon>Streptomycetaceae</taxon>
        <taxon>Streptomyces</taxon>
    </lineage>
</organism>
<proteinExistence type="predicted"/>
<feature type="region of interest" description="Disordered" evidence="1">
    <location>
        <begin position="73"/>
        <end position="144"/>
    </location>
</feature>